<dbReference type="EMBL" id="JAQJAC010000002">
    <property type="protein sequence ID" value="KAJ5596258.1"/>
    <property type="molecule type" value="Genomic_DNA"/>
</dbReference>
<name>A0AAD6GXK1_9EURO</name>
<protein>
    <submittedName>
        <fullName evidence="1">Uncharacterized protein</fullName>
    </submittedName>
</protein>
<proteinExistence type="predicted"/>
<evidence type="ECO:0000313" key="2">
    <source>
        <dbReference type="Proteomes" id="UP001216150"/>
    </source>
</evidence>
<accession>A0AAD6GXK1</accession>
<sequence>MSKGILDSLKKARLLYGCLLKGSTREFIHNAVEILSKDKEYVFDDGIYASLDVLFDQVINIMDKDATGLRYPGILDSLQ</sequence>
<reference evidence="1 2" key="1">
    <citation type="journal article" date="2023" name="IMA Fungus">
        <title>Comparative genomic study of the Penicillium genus elucidates a diverse pangenome and 15 lateral gene transfer events.</title>
        <authorList>
            <person name="Petersen C."/>
            <person name="Sorensen T."/>
            <person name="Nielsen M.R."/>
            <person name="Sondergaard T.E."/>
            <person name="Sorensen J.L."/>
            <person name="Fitzpatrick D.A."/>
            <person name="Frisvad J.C."/>
            <person name="Nielsen K.L."/>
        </authorList>
    </citation>
    <scope>NUCLEOTIDE SEQUENCE [LARGE SCALE GENOMIC DNA]</scope>
    <source>
        <strain evidence="1 2">IBT 29057</strain>
    </source>
</reference>
<gene>
    <name evidence="1" type="ORF">N7450_002716</name>
</gene>
<dbReference type="Proteomes" id="UP001216150">
    <property type="component" value="Unassembled WGS sequence"/>
</dbReference>
<organism evidence="1 2">
    <name type="scientific">Penicillium hetheringtonii</name>
    <dbReference type="NCBI Taxonomy" id="911720"/>
    <lineage>
        <taxon>Eukaryota</taxon>
        <taxon>Fungi</taxon>
        <taxon>Dikarya</taxon>
        <taxon>Ascomycota</taxon>
        <taxon>Pezizomycotina</taxon>
        <taxon>Eurotiomycetes</taxon>
        <taxon>Eurotiomycetidae</taxon>
        <taxon>Eurotiales</taxon>
        <taxon>Aspergillaceae</taxon>
        <taxon>Penicillium</taxon>
    </lineage>
</organism>
<evidence type="ECO:0000313" key="1">
    <source>
        <dbReference type="EMBL" id="KAJ5596258.1"/>
    </source>
</evidence>
<comment type="caution">
    <text evidence="1">The sequence shown here is derived from an EMBL/GenBank/DDBJ whole genome shotgun (WGS) entry which is preliminary data.</text>
</comment>
<keyword evidence="2" id="KW-1185">Reference proteome</keyword>
<dbReference type="AlphaFoldDB" id="A0AAD6GXK1"/>